<proteinExistence type="inferred from homology"/>
<dbReference type="AlphaFoldDB" id="A0A850XRQ1"/>
<name>A0A850XRQ1_PIACA</name>
<evidence type="ECO:0000256" key="3">
    <source>
        <dbReference type="ARBA" id="ARBA00004286"/>
    </source>
</evidence>
<evidence type="ECO:0000256" key="1">
    <source>
        <dbReference type="ARBA" id="ARBA00002001"/>
    </source>
</evidence>
<dbReference type="GO" id="GO:0046982">
    <property type="term" value="F:protein heterodimerization activity"/>
    <property type="evidence" value="ECO:0007669"/>
    <property type="project" value="InterPro"/>
</dbReference>
<comment type="caution">
    <text evidence="10">The sequence shown here is derived from an EMBL/GenBank/DDBJ whole genome shotgun (WGS) entry which is preliminary data.</text>
</comment>
<dbReference type="EMBL" id="WAAB01080727">
    <property type="protein sequence ID" value="NWH83075.1"/>
    <property type="molecule type" value="Genomic_DNA"/>
</dbReference>
<reference evidence="10" key="1">
    <citation type="submission" date="2019-09" db="EMBL/GenBank/DDBJ databases">
        <title>Bird 10,000 Genomes (B10K) Project - Family phase.</title>
        <authorList>
            <person name="Zhang G."/>
        </authorList>
    </citation>
    <scope>NUCLEOTIDE SEQUENCE</scope>
    <source>
        <strain evidence="10">B10K-DU-008-47</strain>
        <tissue evidence="10">Mixed tissue sample</tissue>
    </source>
</reference>
<evidence type="ECO:0000256" key="6">
    <source>
        <dbReference type="ARBA" id="ARBA00023125"/>
    </source>
</evidence>
<dbReference type="InterPro" id="IPR001951">
    <property type="entry name" value="Histone_H4"/>
</dbReference>
<keyword evidence="7 9" id="KW-0539">Nucleus</keyword>
<organism evidence="10 11">
    <name type="scientific">Piaya cayana</name>
    <name type="common">Common squirrel cuckoo</name>
    <dbReference type="NCBI Taxonomy" id="33601"/>
    <lineage>
        <taxon>Eukaryota</taxon>
        <taxon>Metazoa</taxon>
        <taxon>Chordata</taxon>
        <taxon>Craniata</taxon>
        <taxon>Vertebrata</taxon>
        <taxon>Euteleostomi</taxon>
        <taxon>Archelosauria</taxon>
        <taxon>Archosauria</taxon>
        <taxon>Dinosauria</taxon>
        <taxon>Saurischia</taxon>
        <taxon>Theropoda</taxon>
        <taxon>Coelurosauria</taxon>
        <taxon>Aves</taxon>
        <taxon>Neognathae</taxon>
        <taxon>Neoaves</taxon>
        <taxon>Otidimorphae</taxon>
        <taxon>Cuculiformes</taxon>
        <taxon>Coccyzidae</taxon>
        <taxon>Piaya</taxon>
    </lineage>
</organism>
<comment type="function">
    <text evidence="1 9">Core component of nucleosome. Nucleosomes wrap and compact DNA into chromatin, limiting DNA accessibility to the cellular machineries which require DNA as a template. Histones thereby play a central role in transcription regulation, DNA repair, DNA replication and chromosomal stability. DNA accessibility is regulated via a complex set of post-translational modifications of histones, also called histone code, and nucleosome remodeling.</text>
</comment>
<dbReference type="GO" id="GO:0005634">
    <property type="term" value="C:nucleus"/>
    <property type="evidence" value="ECO:0007669"/>
    <property type="project" value="UniProtKB-SubCell"/>
</dbReference>
<evidence type="ECO:0000313" key="10">
    <source>
        <dbReference type="EMBL" id="NWH83075.1"/>
    </source>
</evidence>
<keyword evidence="11" id="KW-1185">Reference proteome</keyword>
<dbReference type="PRINTS" id="PR00623">
    <property type="entry name" value="HISTONEH4"/>
</dbReference>
<feature type="non-terminal residue" evidence="10">
    <location>
        <position position="1"/>
    </location>
</feature>
<comment type="subcellular location">
    <subcellularLocation>
        <location evidence="3">Chromosome</location>
    </subcellularLocation>
    <subcellularLocation>
        <location evidence="2">Nucleus</location>
    </subcellularLocation>
</comment>
<dbReference type="SUPFAM" id="SSF47113">
    <property type="entry name" value="Histone-fold"/>
    <property type="match status" value="1"/>
</dbReference>
<dbReference type="GO" id="GO:0030527">
    <property type="term" value="F:structural constituent of chromatin"/>
    <property type="evidence" value="ECO:0007669"/>
    <property type="project" value="InterPro"/>
</dbReference>
<dbReference type="GO" id="GO:0003677">
    <property type="term" value="F:DNA binding"/>
    <property type="evidence" value="ECO:0007669"/>
    <property type="project" value="UniProtKB-KW"/>
</dbReference>
<protein>
    <recommendedName>
        <fullName evidence="9">Histone H4</fullName>
    </recommendedName>
</protein>
<dbReference type="CDD" id="cd22912">
    <property type="entry name" value="HFD_H4"/>
    <property type="match status" value="1"/>
</dbReference>
<dbReference type="SMART" id="SM00417">
    <property type="entry name" value="H4"/>
    <property type="match status" value="1"/>
</dbReference>
<feature type="non-terminal residue" evidence="10">
    <location>
        <position position="74"/>
    </location>
</feature>
<dbReference type="Gene3D" id="1.10.20.10">
    <property type="entry name" value="Histone, subunit A"/>
    <property type="match status" value="1"/>
</dbReference>
<evidence type="ECO:0000256" key="5">
    <source>
        <dbReference type="ARBA" id="ARBA00022454"/>
    </source>
</evidence>
<dbReference type="InterPro" id="IPR009072">
    <property type="entry name" value="Histone-fold"/>
</dbReference>
<dbReference type="GO" id="GO:0000786">
    <property type="term" value="C:nucleosome"/>
    <property type="evidence" value="ECO:0007669"/>
    <property type="project" value="UniProtKB-KW"/>
</dbReference>
<dbReference type="PANTHER" id="PTHR10484">
    <property type="entry name" value="HISTONE H4"/>
    <property type="match status" value="1"/>
</dbReference>
<comment type="subunit">
    <text evidence="9">The nucleosome is a histone octamer containing two molecules each of H2A, H2B, H3 and H4 assembled in one H3-H4 heterotetramer and two H2A-H2B heterodimers. The octamer wraps approximately 147 bp of DNA.</text>
</comment>
<keyword evidence="6 9" id="KW-0238">DNA-binding</keyword>
<evidence type="ECO:0000256" key="2">
    <source>
        <dbReference type="ARBA" id="ARBA00004123"/>
    </source>
</evidence>
<keyword evidence="5 9" id="KW-0158">Chromosome</keyword>
<keyword evidence="8 9" id="KW-0544">Nucleosome core</keyword>
<comment type="similarity">
    <text evidence="4 9">Belongs to the histone H4 family.</text>
</comment>
<evidence type="ECO:0000256" key="7">
    <source>
        <dbReference type="ARBA" id="ARBA00023242"/>
    </source>
</evidence>
<sequence length="74" mass="8311">IQGITKPTVHNLAWCGGILGLIYKETHGTLKVFLENVICYAVTYTKYTKRKTVTAMDVVYVLKCQGHTHYSFSG</sequence>
<evidence type="ECO:0000256" key="4">
    <source>
        <dbReference type="ARBA" id="ARBA00006564"/>
    </source>
</evidence>
<gene>
    <name evidence="10" type="primary">H4</name>
    <name evidence="10" type="ORF">PIACAY_R04678</name>
</gene>
<evidence type="ECO:0000256" key="8">
    <source>
        <dbReference type="ARBA" id="ARBA00023269"/>
    </source>
</evidence>
<evidence type="ECO:0000313" key="11">
    <source>
        <dbReference type="Proteomes" id="UP000653271"/>
    </source>
</evidence>
<dbReference type="Proteomes" id="UP000653271">
    <property type="component" value="Unassembled WGS sequence"/>
</dbReference>
<evidence type="ECO:0000256" key="9">
    <source>
        <dbReference type="RuleBase" id="RU000528"/>
    </source>
</evidence>
<accession>A0A850XRQ1</accession>